<dbReference type="InterPro" id="IPR000794">
    <property type="entry name" value="Beta-ketoacyl_synthase"/>
</dbReference>
<keyword evidence="10 11" id="KW-0012">Acyltransferase</keyword>
<dbReference type="OrthoDB" id="9808669at2"/>
<comment type="catalytic activity">
    <reaction evidence="11">
        <text>a fatty acyl-[ACP] + malonyl-[ACP] + H(+) = a 3-oxoacyl-[ACP] + holo-[ACP] + CO2</text>
        <dbReference type="Rhea" id="RHEA:22836"/>
        <dbReference type="Rhea" id="RHEA-COMP:9623"/>
        <dbReference type="Rhea" id="RHEA-COMP:9685"/>
        <dbReference type="Rhea" id="RHEA-COMP:9916"/>
        <dbReference type="Rhea" id="RHEA-COMP:14125"/>
        <dbReference type="ChEBI" id="CHEBI:15378"/>
        <dbReference type="ChEBI" id="CHEBI:16526"/>
        <dbReference type="ChEBI" id="CHEBI:64479"/>
        <dbReference type="ChEBI" id="CHEBI:78449"/>
        <dbReference type="ChEBI" id="CHEBI:78776"/>
        <dbReference type="ChEBI" id="CHEBI:138651"/>
    </reaction>
</comment>
<dbReference type="PANTHER" id="PTHR11712:SF336">
    <property type="entry name" value="3-OXOACYL-[ACYL-CARRIER-PROTEIN] SYNTHASE, MITOCHONDRIAL"/>
    <property type="match status" value="1"/>
</dbReference>
<keyword evidence="6 11" id="KW-0808">Transferase</keyword>
<sequence length="417" mass="44886">MQPRRVVVTGLGALTPLGNSVADFWHGLTNGVSGADYIKQFDASKFKTRFACELKNFDPTNYLDKKEARKMDPFTQTAVIAADQAILDANINKDKINADRVGVIWGTGVGGMINFSQELKEFHTGDGTPRFSPFLITRLILDIAAGYISIRHGFRGPNFSVVSACASATNAIIEAMYSIRYGKTDMVITGGSENVINEPCVGGFNAMKALSERNDDPKTASRPFDLDRDGFVMGEGAGALVLESLDHALERGAKIYAELAGGGATADAHHITAPHPEGLGAMNVMRQALADAEMQASEIDYINVHGTSTPLGDIAEVKAIQRVFEEHAYKMNISSTKSMTGHLLGAAGAVESIAVIMSIIDGIVPPTINHFHDDPQLDPKLNFTFNTAQHREVRAALTNTFGFGGHNASVIFKKFVP</sequence>
<dbReference type="CDD" id="cd00834">
    <property type="entry name" value="KAS_I_II"/>
    <property type="match status" value="1"/>
</dbReference>
<gene>
    <name evidence="15" type="ORF">CLV51_1011071</name>
</gene>
<organism evidence="15 16">
    <name type="scientific">Chitinophaga niastensis</name>
    <dbReference type="NCBI Taxonomy" id="536980"/>
    <lineage>
        <taxon>Bacteria</taxon>
        <taxon>Pseudomonadati</taxon>
        <taxon>Bacteroidota</taxon>
        <taxon>Chitinophagia</taxon>
        <taxon>Chitinophagales</taxon>
        <taxon>Chitinophagaceae</taxon>
        <taxon>Chitinophaga</taxon>
    </lineage>
</organism>
<keyword evidence="5 11" id="KW-0444">Lipid biosynthesis</keyword>
<comment type="function">
    <text evidence="11">Involved in the type II fatty acid elongation cycle. Catalyzes the elongation of a wide range of acyl-ACP by the addition of two carbons from malonyl-ACP to an acyl acceptor. Can efficiently catalyze the conversion of palmitoleoyl-ACP (cis-hexadec-9-enoyl-ACP) to cis-vaccenoyl-ACP (cis-octadec-11-enoyl-ACP), an essential step in the thermal regulation of fatty acid composition.</text>
</comment>
<comment type="similarity">
    <text evidence="2 11 13">Belongs to the thiolase-like superfamily. Beta-ketoacyl-ACP synthases family.</text>
</comment>
<evidence type="ECO:0000256" key="6">
    <source>
        <dbReference type="ARBA" id="ARBA00022679"/>
    </source>
</evidence>
<comment type="pathway">
    <text evidence="1 11">Lipid metabolism; fatty acid biosynthesis.</text>
</comment>
<keyword evidence="7" id="KW-0276">Fatty acid metabolism</keyword>
<evidence type="ECO:0000256" key="9">
    <source>
        <dbReference type="ARBA" id="ARBA00023160"/>
    </source>
</evidence>
<keyword evidence="9 11" id="KW-0275">Fatty acid biosynthesis</keyword>
<protein>
    <recommendedName>
        <fullName evidence="4 11">3-oxoacyl-[acyl-carrier-protein] synthase 2</fullName>
        <ecNumber evidence="3 11">2.3.1.179</ecNumber>
    </recommendedName>
</protein>
<evidence type="ECO:0000256" key="11">
    <source>
        <dbReference type="PIRNR" id="PIRNR000447"/>
    </source>
</evidence>
<dbReference type="Gene3D" id="3.40.47.10">
    <property type="match status" value="1"/>
</dbReference>
<evidence type="ECO:0000256" key="12">
    <source>
        <dbReference type="PIRSR" id="PIRSR000447-1"/>
    </source>
</evidence>
<dbReference type="PIRSF" id="PIRSF000447">
    <property type="entry name" value="KAS_II"/>
    <property type="match status" value="1"/>
</dbReference>
<dbReference type="AlphaFoldDB" id="A0A2P8HU36"/>
<evidence type="ECO:0000313" key="16">
    <source>
        <dbReference type="Proteomes" id="UP000240971"/>
    </source>
</evidence>
<evidence type="ECO:0000256" key="5">
    <source>
        <dbReference type="ARBA" id="ARBA00022516"/>
    </source>
</evidence>
<proteinExistence type="inferred from homology"/>
<dbReference type="SMART" id="SM00825">
    <property type="entry name" value="PKS_KS"/>
    <property type="match status" value="1"/>
</dbReference>
<dbReference type="InterPro" id="IPR020841">
    <property type="entry name" value="PKS_Beta-ketoAc_synthase_dom"/>
</dbReference>
<evidence type="ECO:0000256" key="7">
    <source>
        <dbReference type="ARBA" id="ARBA00022832"/>
    </source>
</evidence>
<evidence type="ECO:0000256" key="1">
    <source>
        <dbReference type="ARBA" id="ARBA00005194"/>
    </source>
</evidence>
<dbReference type="InterPro" id="IPR014030">
    <property type="entry name" value="Ketoacyl_synth_N"/>
</dbReference>
<dbReference type="EMBL" id="PYAW01000001">
    <property type="protein sequence ID" value="PSL49736.1"/>
    <property type="molecule type" value="Genomic_DNA"/>
</dbReference>
<dbReference type="PROSITE" id="PS00606">
    <property type="entry name" value="KS3_1"/>
    <property type="match status" value="1"/>
</dbReference>
<evidence type="ECO:0000256" key="4">
    <source>
        <dbReference type="ARBA" id="ARBA00014657"/>
    </source>
</evidence>
<dbReference type="InterPro" id="IPR014031">
    <property type="entry name" value="Ketoacyl_synth_C"/>
</dbReference>
<dbReference type="PROSITE" id="PS52004">
    <property type="entry name" value="KS3_2"/>
    <property type="match status" value="1"/>
</dbReference>
<dbReference type="GO" id="GO:0006633">
    <property type="term" value="P:fatty acid biosynthetic process"/>
    <property type="evidence" value="ECO:0007669"/>
    <property type="project" value="UniProtKB-UniRule"/>
</dbReference>
<dbReference type="PANTHER" id="PTHR11712">
    <property type="entry name" value="POLYKETIDE SYNTHASE-RELATED"/>
    <property type="match status" value="1"/>
</dbReference>
<comment type="catalytic activity">
    <reaction evidence="11">
        <text>(9Z)-hexadecenoyl-[ACP] + malonyl-[ACP] + H(+) = 3-oxo-(11Z)-octadecenoyl-[ACP] + holo-[ACP] + CO2</text>
        <dbReference type="Rhea" id="RHEA:55040"/>
        <dbReference type="Rhea" id="RHEA-COMP:9623"/>
        <dbReference type="Rhea" id="RHEA-COMP:9685"/>
        <dbReference type="Rhea" id="RHEA-COMP:10800"/>
        <dbReference type="Rhea" id="RHEA-COMP:14074"/>
        <dbReference type="ChEBI" id="CHEBI:15378"/>
        <dbReference type="ChEBI" id="CHEBI:16526"/>
        <dbReference type="ChEBI" id="CHEBI:64479"/>
        <dbReference type="ChEBI" id="CHEBI:78449"/>
        <dbReference type="ChEBI" id="CHEBI:83989"/>
        <dbReference type="ChEBI" id="CHEBI:138538"/>
        <dbReference type="EC" id="2.3.1.179"/>
    </reaction>
</comment>
<evidence type="ECO:0000256" key="8">
    <source>
        <dbReference type="ARBA" id="ARBA00023098"/>
    </source>
</evidence>
<dbReference type="GO" id="GO:0005829">
    <property type="term" value="C:cytosol"/>
    <property type="evidence" value="ECO:0007669"/>
    <property type="project" value="TreeGrafter"/>
</dbReference>
<dbReference type="Proteomes" id="UP000240971">
    <property type="component" value="Unassembled WGS sequence"/>
</dbReference>
<dbReference type="InterPro" id="IPR016039">
    <property type="entry name" value="Thiolase-like"/>
</dbReference>
<dbReference type="InterPro" id="IPR017568">
    <property type="entry name" value="3-oxoacyl-ACP_synth-2"/>
</dbReference>
<dbReference type="UniPathway" id="UPA00094"/>
<dbReference type="Pfam" id="PF00109">
    <property type="entry name" value="ketoacyl-synt"/>
    <property type="match status" value="1"/>
</dbReference>
<dbReference type="FunFam" id="3.40.47.10:FF:000018">
    <property type="entry name" value="3-oxoacyl-[acyl-carrier-protein] synthase 2"/>
    <property type="match status" value="1"/>
</dbReference>
<keyword evidence="16" id="KW-1185">Reference proteome</keyword>
<dbReference type="RefSeq" id="WP_106526952.1">
    <property type="nucleotide sequence ID" value="NZ_PYAW01000001.1"/>
</dbReference>
<evidence type="ECO:0000259" key="14">
    <source>
        <dbReference type="PROSITE" id="PS52004"/>
    </source>
</evidence>
<comment type="caution">
    <text evidence="15">The sequence shown here is derived from an EMBL/GenBank/DDBJ whole genome shotgun (WGS) entry which is preliminary data.</text>
</comment>
<evidence type="ECO:0000313" key="15">
    <source>
        <dbReference type="EMBL" id="PSL49736.1"/>
    </source>
</evidence>
<dbReference type="Pfam" id="PF02801">
    <property type="entry name" value="Ketoacyl-synt_C"/>
    <property type="match status" value="1"/>
</dbReference>
<feature type="active site" description="For beta-ketoacyl synthase activity" evidence="12">
    <location>
        <position position="165"/>
    </location>
</feature>
<dbReference type="NCBIfam" id="TIGR03150">
    <property type="entry name" value="fabF"/>
    <property type="match status" value="1"/>
</dbReference>
<name>A0A2P8HU36_CHINA</name>
<keyword evidence="8" id="KW-0443">Lipid metabolism</keyword>
<dbReference type="GO" id="GO:0004315">
    <property type="term" value="F:3-oxoacyl-[acyl-carrier-protein] synthase activity"/>
    <property type="evidence" value="ECO:0007669"/>
    <property type="project" value="UniProtKB-UniRule"/>
</dbReference>
<evidence type="ECO:0000256" key="13">
    <source>
        <dbReference type="RuleBase" id="RU003694"/>
    </source>
</evidence>
<evidence type="ECO:0000256" key="2">
    <source>
        <dbReference type="ARBA" id="ARBA00008467"/>
    </source>
</evidence>
<feature type="domain" description="Ketosynthase family 3 (KS3)" evidence="14">
    <location>
        <begin position="3"/>
        <end position="414"/>
    </location>
</feature>
<evidence type="ECO:0000256" key="3">
    <source>
        <dbReference type="ARBA" id="ARBA00012356"/>
    </source>
</evidence>
<reference evidence="15 16" key="1">
    <citation type="submission" date="2018-03" db="EMBL/GenBank/DDBJ databases">
        <title>Genomic Encyclopedia of Archaeal and Bacterial Type Strains, Phase II (KMG-II): from individual species to whole genera.</title>
        <authorList>
            <person name="Goeker M."/>
        </authorList>
    </citation>
    <scope>NUCLEOTIDE SEQUENCE [LARGE SCALE GENOMIC DNA]</scope>
    <source>
        <strain evidence="15 16">DSM 24859</strain>
    </source>
</reference>
<evidence type="ECO:0000256" key="10">
    <source>
        <dbReference type="ARBA" id="ARBA00023315"/>
    </source>
</evidence>
<dbReference type="NCBIfam" id="NF005589">
    <property type="entry name" value="PRK07314.1"/>
    <property type="match status" value="1"/>
</dbReference>
<dbReference type="InterPro" id="IPR018201">
    <property type="entry name" value="Ketoacyl_synth_AS"/>
</dbReference>
<dbReference type="SUPFAM" id="SSF53901">
    <property type="entry name" value="Thiolase-like"/>
    <property type="match status" value="2"/>
</dbReference>
<dbReference type="EC" id="2.3.1.179" evidence="3 11"/>
<accession>A0A2P8HU36</accession>